<name>A0A151A170_9STAP</name>
<dbReference type="EMBL" id="DYVT01000132">
    <property type="protein sequence ID" value="HJF69031.1"/>
    <property type="molecule type" value="Genomic_DNA"/>
</dbReference>
<reference evidence="4 5" key="1">
    <citation type="submission" date="2016-02" db="EMBL/GenBank/DDBJ databases">
        <title>Draft genome sequence of hydrocarbon degrading Staphylococcus saprophyticus Strain CNV2, isolated from crude-oil contaminated soil from Noonmati Oil Refinery, Guwahati, Assam, India.</title>
        <authorList>
            <person name="Mukherjee A."/>
            <person name="Chettri B."/>
            <person name="Langpoklakpam J."/>
            <person name="Singh A.K."/>
            <person name="Chattopadhyay D.J."/>
        </authorList>
    </citation>
    <scope>NUCLEOTIDE SEQUENCE [LARGE SCALE GENOMIC DNA]</scope>
    <source>
        <strain evidence="4 5">CNV2</strain>
    </source>
</reference>
<evidence type="ECO:0000313" key="4">
    <source>
        <dbReference type="EMBL" id="KYH13129.1"/>
    </source>
</evidence>
<evidence type="ECO:0000313" key="2">
    <source>
        <dbReference type="EMBL" id="GEP82045.1"/>
    </source>
</evidence>
<evidence type="ECO:0000313" key="3">
    <source>
        <dbReference type="EMBL" id="HJF69031.1"/>
    </source>
</evidence>
<dbReference type="Proteomes" id="UP000321040">
    <property type="component" value="Unassembled WGS sequence"/>
</dbReference>
<dbReference type="EMBL" id="BKAQ01000009">
    <property type="protein sequence ID" value="GEP82045.1"/>
    <property type="molecule type" value="Genomic_DNA"/>
</dbReference>
<evidence type="ECO:0000313" key="5">
    <source>
        <dbReference type="Proteomes" id="UP000075418"/>
    </source>
</evidence>
<accession>A0A151A170</accession>
<reference evidence="3" key="4">
    <citation type="submission" date="2021-09" db="EMBL/GenBank/DDBJ databases">
        <authorList>
            <person name="Gilroy R."/>
        </authorList>
    </citation>
    <scope>NUCLEOTIDE SEQUENCE</scope>
    <source>
        <strain evidence="3">CHK149-3286</strain>
    </source>
</reference>
<evidence type="ECO:0008006" key="7">
    <source>
        <dbReference type="Google" id="ProtNLM"/>
    </source>
</evidence>
<dbReference type="EMBL" id="LUGM01000004">
    <property type="protein sequence ID" value="KYH13129.1"/>
    <property type="molecule type" value="Genomic_DNA"/>
</dbReference>
<dbReference type="Proteomes" id="UP000075418">
    <property type="component" value="Unassembled WGS sequence"/>
</dbReference>
<comment type="caution">
    <text evidence="4">The sequence shown here is derived from an EMBL/GenBank/DDBJ whole genome shotgun (WGS) entry which is preliminary data.</text>
</comment>
<evidence type="ECO:0000256" key="1">
    <source>
        <dbReference type="SAM" id="Coils"/>
    </source>
</evidence>
<evidence type="ECO:0000313" key="6">
    <source>
        <dbReference type="Proteomes" id="UP000321040"/>
    </source>
</evidence>
<feature type="coiled-coil region" evidence="1">
    <location>
        <begin position="76"/>
        <end position="110"/>
    </location>
</feature>
<gene>
    <name evidence="4" type="ORF">A0131_12470</name>
    <name evidence="3" type="ORF">K8V85_12010</name>
    <name evidence="2" type="ORF">SKL01_12230</name>
</gene>
<sequence length="128" mass="15102">MNYITTYLNDICKNTFEVGLKSYKEKLDLKLESIEQYIAYLIEKKERIRNMIDSLTLKLENKYIDMIDYTHVNCAQEIENNEIDSIKAMLNKMEADYARIEADLSQQAKEKINTETECEFIERISLVA</sequence>
<accession>A0A2T4RBX6</accession>
<reference evidence="3" key="3">
    <citation type="journal article" date="2021" name="PeerJ">
        <title>Extensive microbial diversity within the chicken gut microbiome revealed by metagenomics and culture.</title>
        <authorList>
            <person name="Gilroy R."/>
            <person name="Ravi A."/>
            <person name="Getino M."/>
            <person name="Pursley I."/>
            <person name="Horton D.L."/>
            <person name="Alikhan N.F."/>
            <person name="Baker D."/>
            <person name="Gharbi K."/>
            <person name="Hall N."/>
            <person name="Watson M."/>
            <person name="Adriaenssens E.M."/>
            <person name="Foster-Nyarko E."/>
            <person name="Jarju S."/>
            <person name="Secka A."/>
            <person name="Antonio M."/>
            <person name="Oren A."/>
            <person name="Chaudhuri R.R."/>
            <person name="La Ragione R."/>
            <person name="Hildebrand F."/>
            <person name="Pallen M.J."/>
        </authorList>
    </citation>
    <scope>NUCLEOTIDE SEQUENCE</scope>
    <source>
        <strain evidence="3">CHK149-3286</strain>
    </source>
</reference>
<dbReference type="GeneID" id="69904896"/>
<proteinExistence type="predicted"/>
<reference evidence="2 6" key="2">
    <citation type="submission" date="2019-07" db="EMBL/GenBank/DDBJ databases">
        <title>Whole genome shotgun sequence of Staphylococcus kloosii NBRC 109624.</title>
        <authorList>
            <person name="Hosoyama A."/>
            <person name="Uohara A."/>
            <person name="Ohji S."/>
            <person name="Ichikawa N."/>
        </authorList>
    </citation>
    <scope>NUCLEOTIDE SEQUENCE [LARGE SCALE GENOMIC DNA]</scope>
    <source>
        <strain evidence="2 6">NBRC 109624</strain>
    </source>
</reference>
<keyword evidence="1" id="KW-0175">Coiled coil</keyword>
<protein>
    <recommendedName>
        <fullName evidence="7">Staphylococcal protein</fullName>
    </recommendedName>
</protein>
<keyword evidence="6" id="KW-1185">Reference proteome</keyword>
<dbReference type="KEGG" id="skl:C7J89_06045"/>
<dbReference type="RefSeq" id="WP_061855634.1">
    <property type="nucleotide sequence ID" value="NZ_BKAQ01000009.1"/>
</dbReference>
<dbReference type="Proteomes" id="UP000706163">
    <property type="component" value="Unassembled WGS sequence"/>
</dbReference>
<dbReference type="OrthoDB" id="2405868at2"/>
<dbReference type="AlphaFoldDB" id="A0A151A170"/>
<organism evidence="4 5">
    <name type="scientific">Staphylococcus kloosii</name>
    <dbReference type="NCBI Taxonomy" id="29384"/>
    <lineage>
        <taxon>Bacteria</taxon>
        <taxon>Bacillati</taxon>
        <taxon>Bacillota</taxon>
        <taxon>Bacilli</taxon>
        <taxon>Bacillales</taxon>
        <taxon>Staphylococcaceae</taxon>
        <taxon>Staphylococcus</taxon>
    </lineage>
</organism>